<feature type="domain" description="Linalool dehydratase/isomerase" evidence="1">
    <location>
        <begin position="41"/>
        <end position="387"/>
    </location>
</feature>
<dbReference type="EMBL" id="GG698932">
    <property type="protein sequence ID" value="EEU35990.1"/>
    <property type="molecule type" value="Genomic_DNA"/>
</dbReference>
<reference evidence="2 3" key="1">
    <citation type="journal article" date="2009" name="PLoS Genet.">
        <title>The genome of Nectria haematococca: contribution of supernumerary chromosomes to gene expansion.</title>
        <authorList>
            <person name="Coleman J.J."/>
            <person name="Rounsley S.D."/>
            <person name="Rodriguez-Carres M."/>
            <person name="Kuo A."/>
            <person name="Wasmann C.C."/>
            <person name="Grimwood J."/>
            <person name="Schmutz J."/>
            <person name="Taga M."/>
            <person name="White G.J."/>
            <person name="Zhou S."/>
            <person name="Schwartz D.C."/>
            <person name="Freitag M."/>
            <person name="Ma L.J."/>
            <person name="Danchin E.G."/>
            <person name="Henrissat B."/>
            <person name="Coutinho P.M."/>
            <person name="Nelson D.R."/>
            <person name="Straney D."/>
            <person name="Napoli C.A."/>
            <person name="Barker B.M."/>
            <person name="Gribskov M."/>
            <person name="Rep M."/>
            <person name="Kroken S."/>
            <person name="Molnar I."/>
            <person name="Rensing C."/>
            <person name="Kennell J.C."/>
            <person name="Zamora J."/>
            <person name="Farman M.L."/>
            <person name="Selker E.U."/>
            <person name="Salamov A."/>
            <person name="Shapiro H."/>
            <person name="Pangilinan J."/>
            <person name="Lindquist E."/>
            <person name="Lamers C."/>
            <person name="Grigoriev I.V."/>
            <person name="Geiser D.M."/>
            <person name="Covert S.F."/>
            <person name="Temporini E."/>
            <person name="Vanetten H.D."/>
        </authorList>
    </citation>
    <scope>NUCLEOTIDE SEQUENCE [LARGE SCALE GENOMIC DNA]</scope>
    <source>
        <strain evidence="3">ATCC MYA-4622 / CBS 123669 / FGSC 9596 / NRRL 45880 / 77-13-4</strain>
    </source>
</reference>
<name>C7ZJ03_FUSV7</name>
<dbReference type="OMA" id="GHIRHIH"/>
<protein>
    <recommendedName>
        <fullName evidence="1">Linalool dehydratase/isomerase domain-containing protein</fullName>
    </recommendedName>
</protein>
<dbReference type="VEuPathDB" id="FungiDB:NECHADRAFT_49601"/>
<dbReference type="InterPro" id="IPR041411">
    <property type="entry name" value="Ldi"/>
</dbReference>
<proteinExistence type="predicted"/>
<evidence type="ECO:0000313" key="3">
    <source>
        <dbReference type="Proteomes" id="UP000005206"/>
    </source>
</evidence>
<dbReference type="Pfam" id="PF18566">
    <property type="entry name" value="Ldi"/>
    <property type="match status" value="1"/>
</dbReference>
<dbReference type="HOGENOM" id="CLU_044865_1_0_1"/>
<dbReference type="STRING" id="660122.C7ZJ03"/>
<evidence type="ECO:0000259" key="1">
    <source>
        <dbReference type="Pfam" id="PF18566"/>
    </source>
</evidence>
<feature type="non-terminal residue" evidence="2">
    <location>
        <position position="1"/>
    </location>
</feature>
<dbReference type="Proteomes" id="UP000005206">
    <property type="component" value="Chromosome 10"/>
</dbReference>
<keyword evidence="3" id="KW-1185">Reference proteome</keyword>
<dbReference type="InParanoid" id="C7ZJ03"/>
<gene>
    <name evidence="2" type="ORF">NECHADRAFT_49601</name>
</gene>
<dbReference type="RefSeq" id="XP_003041703.1">
    <property type="nucleotide sequence ID" value="XM_003041657.1"/>
</dbReference>
<dbReference type="KEGG" id="nhe:NECHADRAFT_49601"/>
<organism evidence="2 3">
    <name type="scientific">Fusarium vanettenii (strain ATCC MYA-4622 / CBS 123669 / FGSC 9596 / NRRL 45880 / 77-13-4)</name>
    <name type="common">Fusarium solani subsp. pisi</name>
    <dbReference type="NCBI Taxonomy" id="660122"/>
    <lineage>
        <taxon>Eukaryota</taxon>
        <taxon>Fungi</taxon>
        <taxon>Dikarya</taxon>
        <taxon>Ascomycota</taxon>
        <taxon>Pezizomycotina</taxon>
        <taxon>Sordariomycetes</taxon>
        <taxon>Hypocreomycetidae</taxon>
        <taxon>Hypocreales</taxon>
        <taxon>Nectriaceae</taxon>
        <taxon>Fusarium</taxon>
        <taxon>Fusarium solani species complex</taxon>
        <taxon>Fusarium vanettenii</taxon>
    </lineage>
</organism>
<feature type="non-terminal residue" evidence="2">
    <location>
        <position position="531"/>
    </location>
</feature>
<dbReference type="OrthoDB" id="9979195at2759"/>
<evidence type="ECO:0000313" key="2">
    <source>
        <dbReference type="EMBL" id="EEU35990.1"/>
    </source>
</evidence>
<sequence length="531" mass="60336">KLSREQAGHLRHFYNLTKQKDGEWRHMGSQEPGQEWLDAYRYQLAIMTYAAGAAHYHHLPLLRSTFKSLIDMLIHKMLLRDVWGYWFLTSHSGKRLDPDLQQLRQPWADPVVRENIMYSGHLLLMISLYTMLFNDDKYNVDSALTFNWNPIFWGMGPEKFSYSRQSLQAAILKEMERENWMGVCCEPNAIFVVCNQFPLIALSYNDVRDNTDISSDALAKYQAAWKAKGMVQNNGLFCDSFNPNQGSKTAGYEVAFTSWALAFMNSWNHEAVSKICANLAPGFLAKPSLENHVIVPHPRVSLKIRELVSTQGMQAMDPATFAKASEMVSEDELSLVRSPFAKPNFACAMMWVSELGDRSLLDGMLSYADATLNPTWEEGGLFYPTKRSATPFDYRSPDIDAVTGNAGIAYGRLNVFDGQHKMYENPWTDQHFAAYPFVSNVDLSSGVDFLRGNWDADLKALAVTMRSWDGQTKRSRLRIQLCFSGLGEGSYGLYQNNQLREVYDVGGRDAMIQVDLEISGDEMDVILKQRQ</sequence>
<accession>C7ZJ03</accession>
<dbReference type="AlphaFoldDB" id="C7ZJ03"/>
<dbReference type="GeneID" id="9674044"/>
<dbReference type="eggNOG" id="ENOG502RKGE">
    <property type="taxonomic scope" value="Eukaryota"/>
</dbReference>